<keyword evidence="2" id="KW-1185">Reference proteome</keyword>
<evidence type="ECO:0000313" key="2">
    <source>
        <dbReference type="Proteomes" id="UP000683511"/>
    </source>
</evidence>
<proteinExistence type="predicted"/>
<protein>
    <submittedName>
        <fullName evidence="1">Uncharacterized protein</fullName>
    </submittedName>
</protein>
<dbReference type="AlphaFoldDB" id="A0A975T6V8"/>
<dbReference type="Proteomes" id="UP000683511">
    <property type="component" value="Chromosome"/>
</dbReference>
<dbReference type="EMBL" id="CP021056">
    <property type="protein sequence ID" value="QXE22562.1"/>
    <property type="molecule type" value="Genomic_DNA"/>
</dbReference>
<name>A0A975T6V8_9NOST</name>
<reference evidence="1" key="1">
    <citation type="submission" date="2017-04" db="EMBL/GenBank/DDBJ databases">
        <title>Genome deletions in a multicellular cyanobacterial endosymbiont for morphological adaptation in marine diatoms.</title>
        <authorList>
            <person name="Wang Y."/>
            <person name="Gao H."/>
            <person name="Li R."/>
            <person name="Xu X."/>
        </authorList>
    </citation>
    <scope>NUCLEOTIDE SEQUENCE</scope>
    <source>
        <strain evidence="1">FACHB 800</strain>
    </source>
</reference>
<evidence type="ECO:0000313" key="1">
    <source>
        <dbReference type="EMBL" id="QXE22562.1"/>
    </source>
</evidence>
<sequence length="104" mass="11941">MSNQQSITEISSTTPSYNLLLEIAQIPEEYIPEFLQIVRLFRENLIRKQSSINDDKNIETGENHQLSWQEFINKTAGSCADDPIIIDDLGIDDTLDDRLEDMII</sequence>
<accession>A0A975T6V8</accession>
<dbReference type="KEGG" id="rsin:B6N60_01245"/>
<gene>
    <name evidence="1" type="ORF">B6N60_01245</name>
</gene>
<organism evidence="1 2">
    <name type="scientific">Richelia sinica FACHB-800</name>
    <dbReference type="NCBI Taxonomy" id="1357546"/>
    <lineage>
        <taxon>Bacteria</taxon>
        <taxon>Bacillati</taxon>
        <taxon>Cyanobacteriota</taxon>
        <taxon>Cyanophyceae</taxon>
        <taxon>Nostocales</taxon>
        <taxon>Nostocaceae</taxon>
        <taxon>Richelia</taxon>
    </lineage>
</organism>
<dbReference type="RefSeq" id="WP_190602656.1">
    <property type="nucleotide sequence ID" value="NZ_CP021056.1"/>
</dbReference>